<protein>
    <recommendedName>
        <fullName evidence="5">Lipoprotein</fullName>
    </recommendedName>
</protein>
<proteinExistence type="predicted"/>
<accession>A0A449A9K3</accession>
<evidence type="ECO:0000313" key="3">
    <source>
        <dbReference type="EMBL" id="VEU60862.1"/>
    </source>
</evidence>
<dbReference type="EMBL" id="LR214970">
    <property type="protein sequence ID" value="VEU60862.1"/>
    <property type="molecule type" value="Genomic_DNA"/>
</dbReference>
<evidence type="ECO:0000313" key="4">
    <source>
        <dbReference type="Proteomes" id="UP000290942"/>
    </source>
</evidence>
<dbReference type="PROSITE" id="PS51257">
    <property type="entry name" value="PROKAR_LIPOPROTEIN"/>
    <property type="match status" value="1"/>
</dbReference>
<reference evidence="3 4" key="1">
    <citation type="submission" date="2019-01" db="EMBL/GenBank/DDBJ databases">
        <authorList>
            <consortium name="Pathogen Informatics"/>
        </authorList>
    </citation>
    <scope>NUCLEOTIDE SEQUENCE [LARGE SCALE GENOMIC DNA]</scope>
    <source>
        <strain evidence="3 4">NCTC10122</strain>
    </source>
</reference>
<sequence length="355" mass="41272">MKLNKFLSISSIFIVSVFSISCSKTTNDIKAPEKTKQPGNGTISNPSKGSGGQNDGGNNLDSQKIELNNLKDILLQRINLIEKHYKSISLEKANDILELKKEINGADSKNNLEVLRKKLIDTFLVPLTKQDYLEMLNYSKTNFAIQEKRIGEINLETEQKVKESKYNQAIVEAYNQGKNSLINFIKPLFDEKIKNGMDLPATPELHKASRILEREIFDDKKYALNQWAQIFKEAQYILRVIDKEEYNKIIKINNEIINLDENQINQHIWNIKKNFIKNIDKYLEYDKKLEVLIEKFKELLAKIASYIEKNKDEELKKTIENFVAKMDSSDSIEDKQKVLDELKDFIEKDARFKEK</sequence>
<dbReference type="AlphaFoldDB" id="A0A449A9K3"/>
<evidence type="ECO:0000256" key="1">
    <source>
        <dbReference type="SAM" id="Coils"/>
    </source>
</evidence>
<name>A0A449A9K3_9BACT</name>
<evidence type="ECO:0008006" key="5">
    <source>
        <dbReference type="Google" id="ProtNLM"/>
    </source>
</evidence>
<gene>
    <name evidence="3" type="ORF">NCTC10122_00465</name>
</gene>
<keyword evidence="1" id="KW-0175">Coiled coil</keyword>
<dbReference type="RefSeq" id="WP_129687751.1">
    <property type="nucleotide sequence ID" value="NZ_LR214970.1"/>
</dbReference>
<feature type="region of interest" description="Disordered" evidence="2">
    <location>
        <begin position="29"/>
        <end position="61"/>
    </location>
</feature>
<evidence type="ECO:0000256" key="2">
    <source>
        <dbReference type="SAM" id="MobiDB-lite"/>
    </source>
</evidence>
<dbReference type="Proteomes" id="UP000290942">
    <property type="component" value="Chromosome"/>
</dbReference>
<feature type="coiled-coil region" evidence="1">
    <location>
        <begin position="289"/>
        <end position="316"/>
    </location>
</feature>
<organism evidence="3 4">
    <name type="scientific">Mycoplasmopsis bovigenitalium</name>
    <dbReference type="NCBI Taxonomy" id="2112"/>
    <lineage>
        <taxon>Bacteria</taxon>
        <taxon>Bacillati</taxon>
        <taxon>Mycoplasmatota</taxon>
        <taxon>Mycoplasmoidales</taxon>
        <taxon>Metamycoplasmataceae</taxon>
        <taxon>Mycoplasmopsis</taxon>
    </lineage>
</organism>
<feature type="compositionally biased region" description="Polar residues" evidence="2">
    <location>
        <begin position="37"/>
        <end position="48"/>
    </location>
</feature>